<dbReference type="PANTHER" id="PTHR43763">
    <property type="entry name" value="XAA-PRO AMINOPEPTIDASE 1"/>
    <property type="match status" value="1"/>
</dbReference>
<dbReference type="InterPro" id="IPR033740">
    <property type="entry name" value="Pept_M24B"/>
</dbReference>
<feature type="domain" description="Peptidase M24 C-terminal" evidence="6">
    <location>
        <begin position="544"/>
        <end position="603"/>
    </location>
</feature>
<dbReference type="GO" id="GO:0070006">
    <property type="term" value="F:metalloaminopeptidase activity"/>
    <property type="evidence" value="ECO:0007669"/>
    <property type="project" value="InterPro"/>
</dbReference>
<dbReference type="Gene3D" id="3.40.350.10">
    <property type="entry name" value="Creatinase/prolidase N-terminal domain"/>
    <property type="match status" value="2"/>
</dbReference>
<dbReference type="GO" id="GO:0005737">
    <property type="term" value="C:cytoplasm"/>
    <property type="evidence" value="ECO:0007669"/>
    <property type="project" value="UniProtKB-ARBA"/>
</dbReference>
<dbReference type="FunFam" id="3.90.230.10:FF:000009">
    <property type="entry name" value="xaa-Pro aminopeptidase 2"/>
    <property type="match status" value="1"/>
</dbReference>
<dbReference type="Gene3D" id="3.90.230.10">
    <property type="entry name" value="Creatinase/methionine aminopeptidase superfamily"/>
    <property type="match status" value="1"/>
</dbReference>
<evidence type="ECO:0000313" key="7">
    <source>
        <dbReference type="EMBL" id="AHB49615.1"/>
    </source>
</evidence>
<dbReference type="Pfam" id="PF00557">
    <property type="entry name" value="Peptidase_M24"/>
    <property type="match status" value="1"/>
</dbReference>
<dbReference type="Pfam" id="PF01321">
    <property type="entry name" value="Creatinase_N"/>
    <property type="match status" value="1"/>
</dbReference>
<dbReference type="PANTHER" id="PTHR43763:SF6">
    <property type="entry name" value="XAA-PRO AMINOPEPTIDASE 1"/>
    <property type="match status" value="1"/>
</dbReference>
<keyword evidence="3" id="KW-0378">Hydrolase</keyword>
<evidence type="ECO:0000256" key="2">
    <source>
        <dbReference type="ARBA" id="ARBA00022723"/>
    </source>
</evidence>
<keyword evidence="7" id="KW-0031">Aminopeptidase</keyword>
<dbReference type="SUPFAM" id="SSF53092">
    <property type="entry name" value="Creatinase/prolidase N-terminal domain"/>
    <property type="match status" value="2"/>
</dbReference>
<comment type="similarity">
    <text evidence="1">Belongs to the peptidase M24B family.</text>
</comment>
<dbReference type="RefSeq" id="WP_023788562.1">
    <property type="nucleotide sequence ID" value="NC_022997.1"/>
</dbReference>
<dbReference type="InterPro" id="IPR036005">
    <property type="entry name" value="Creatinase/aminopeptidase-like"/>
</dbReference>
<keyword evidence="7" id="KW-0645">Protease</keyword>
<dbReference type="CDD" id="cd01085">
    <property type="entry name" value="APP"/>
    <property type="match status" value="1"/>
</dbReference>
<dbReference type="Pfam" id="PF16188">
    <property type="entry name" value="Peptidase_M24_C"/>
    <property type="match status" value="1"/>
</dbReference>
<name>V5SHT4_9HYPH</name>
<evidence type="ECO:0000259" key="6">
    <source>
        <dbReference type="Pfam" id="PF16188"/>
    </source>
</evidence>
<dbReference type="PATRIC" id="fig|1029756.8.peg.3399"/>
<keyword evidence="8" id="KW-1185">Reference proteome</keyword>
<keyword evidence="2" id="KW-0479">Metal-binding</keyword>
<dbReference type="Pfam" id="PF16189">
    <property type="entry name" value="Creatinase_N_2"/>
    <property type="match status" value="1"/>
</dbReference>
<dbReference type="MEROPS" id="M24.009"/>
<gene>
    <name evidence="7" type="ORF">W911_16320</name>
</gene>
<dbReference type="OrthoDB" id="9806388at2"/>
<protein>
    <submittedName>
        <fullName evidence="7">X-Pro aminopeptidase</fullName>
    </submittedName>
</protein>
<dbReference type="SUPFAM" id="SSF55920">
    <property type="entry name" value="Creatinase/aminopeptidase"/>
    <property type="match status" value="1"/>
</dbReference>
<feature type="domain" description="Peptidase M24" evidence="4">
    <location>
        <begin position="320"/>
        <end position="533"/>
    </location>
</feature>
<dbReference type="InterPro" id="IPR000587">
    <property type="entry name" value="Creatinase_N"/>
</dbReference>
<evidence type="ECO:0000259" key="4">
    <source>
        <dbReference type="Pfam" id="PF00557"/>
    </source>
</evidence>
<dbReference type="Proteomes" id="UP000018542">
    <property type="component" value="Chromosome"/>
</dbReference>
<evidence type="ECO:0000313" key="8">
    <source>
        <dbReference type="Proteomes" id="UP000018542"/>
    </source>
</evidence>
<dbReference type="InterPro" id="IPR029149">
    <property type="entry name" value="Creatin/AminoP/Spt16_N"/>
</dbReference>
<dbReference type="GO" id="GO:0046872">
    <property type="term" value="F:metal ion binding"/>
    <property type="evidence" value="ECO:0007669"/>
    <property type="project" value="UniProtKB-KW"/>
</dbReference>
<dbReference type="AlphaFoldDB" id="V5SHT4"/>
<evidence type="ECO:0000256" key="1">
    <source>
        <dbReference type="ARBA" id="ARBA00008766"/>
    </source>
</evidence>
<dbReference type="InterPro" id="IPR032416">
    <property type="entry name" value="Peptidase_M24_C"/>
</dbReference>
<dbReference type="InterPro" id="IPR050422">
    <property type="entry name" value="X-Pro_aminopeptidase_P"/>
</dbReference>
<dbReference type="STRING" id="1029756.W911_16320"/>
<dbReference type="KEGG" id="hni:W911_16320"/>
<evidence type="ECO:0000256" key="3">
    <source>
        <dbReference type="ARBA" id="ARBA00022801"/>
    </source>
</evidence>
<sequence length="603" mass="65147">MFQTFAAPSHATAVPERIKGLRSLLADKGLDAFILPRGDPHQSEYVAPAFERLAWLTGFTGSAGLVAVARRQAGLFVDGRYTVQARSECGGGLFDLPGIARTALVPWLREKLKRGDVVGFDPWLHTVSEIERLRAALRPAGITFKPVRRNPIDTLWGRARPAPPLGPVLPHPMKYAGRTAETKIAAVQKVLKEDGQDAVVLTSPDSVCWLFNIRGQDVPHNPIVLAFAVVPAQGKPELFVAPEKLTREARQQLDGAVKTQAPDALKSRLQTLRKAGKAVRLDHDRAAWALARALGPSAVRGADPCVAMKAIKNPAEIKGARAAHVRDGAAVVQFLAWLDGAIADGTRIDEIQAVTALEAQRAATGALKEISFDTISGSGPNGAIVHYRVTEATNRKLRTDELFLIDSGAQYLDGTTDITRTVAIGTPSAEMRERFTLVLKGHIAIATARFPKGTRGLDLDPFARRALWAHGLDYDHGTGHGIGSYLSVHEGPQSISRAGTAVIEPGMIISNEPGYYKEGAYGIRIENLVLVTEPETPKSGERDVMAFETLTLVPIDRRLVVKELLTPDEVGWLDSYHARVAAEIGPHLEGAALTWLDAATQPI</sequence>
<proteinExistence type="inferred from homology"/>
<organism evidence="7 8">
    <name type="scientific">Hyphomicrobium nitrativorans NL23</name>
    <dbReference type="NCBI Taxonomy" id="1029756"/>
    <lineage>
        <taxon>Bacteria</taxon>
        <taxon>Pseudomonadati</taxon>
        <taxon>Pseudomonadota</taxon>
        <taxon>Alphaproteobacteria</taxon>
        <taxon>Hyphomicrobiales</taxon>
        <taxon>Hyphomicrobiaceae</taxon>
        <taxon>Hyphomicrobium</taxon>
    </lineage>
</organism>
<feature type="domain" description="Creatinase N-terminal" evidence="5">
    <location>
        <begin position="17"/>
        <end position="147"/>
    </location>
</feature>
<accession>V5SHT4</accession>
<dbReference type="HOGENOM" id="CLU_011781_2_1_5"/>
<reference evidence="7 8" key="1">
    <citation type="journal article" date="2014" name="Genome Announc.">
        <title>Complete Genome Sequence of Hyphomicrobium nitrativorans Strain NL23, a Denitrifying Bacterium Isolated from Biofilm of a Methanol-Fed Denitrification System Treating Seawater at the Montreal Biodome.</title>
        <authorList>
            <person name="Martineau C."/>
            <person name="Villeneuve C."/>
            <person name="Mauffrey F."/>
            <person name="Villemur R."/>
        </authorList>
    </citation>
    <scope>NUCLEOTIDE SEQUENCE [LARGE SCALE GENOMIC DNA]</scope>
    <source>
        <strain evidence="7">NL23</strain>
    </source>
</reference>
<dbReference type="EMBL" id="CP006912">
    <property type="protein sequence ID" value="AHB49615.1"/>
    <property type="molecule type" value="Genomic_DNA"/>
</dbReference>
<evidence type="ECO:0000259" key="5">
    <source>
        <dbReference type="Pfam" id="PF01321"/>
    </source>
</evidence>
<dbReference type="InterPro" id="IPR000994">
    <property type="entry name" value="Pept_M24"/>
</dbReference>